<evidence type="ECO:0000259" key="1">
    <source>
        <dbReference type="Pfam" id="PF19078"/>
    </source>
</evidence>
<feature type="domain" description="Bacterial Ig-like" evidence="1">
    <location>
        <begin position="416"/>
        <end position="504"/>
    </location>
</feature>
<name>A0A316F7E3_9GAMM</name>
<keyword evidence="3" id="KW-1185">Reference proteome</keyword>
<feature type="domain" description="Bacterial Ig-like" evidence="1">
    <location>
        <begin position="813"/>
        <end position="882"/>
    </location>
</feature>
<feature type="domain" description="Bacterial Ig-like" evidence="1">
    <location>
        <begin position="1080"/>
        <end position="1170"/>
    </location>
</feature>
<feature type="domain" description="Bacterial Ig-like" evidence="1">
    <location>
        <begin position="700"/>
        <end position="791"/>
    </location>
</feature>
<evidence type="ECO:0000313" key="3">
    <source>
        <dbReference type="Proteomes" id="UP000245790"/>
    </source>
</evidence>
<dbReference type="InterPro" id="IPR044048">
    <property type="entry name" value="Big_12"/>
</dbReference>
<dbReference type="RefSeq" id="WP_210204992.1">
    <property type="nucleotide sequence ID" value="NZ_QGGU01000021.1"/>
</dbReference>
<organism evidence="2 3">
    <name type="scientific">Pleionea mediterranea</name>
    <dbReference type="NCBI Taxonomy" id="523701"/>
    <lineage>
        <taxon>Bacteria</taxon>
        <taxon>Pseudomonadati</taxon>
        <taxon>Pseudomonadota</taxon>
        <taxon>Gammaproteobacteria</taxon>
        <taxon>Oceanospirillales</taxon>
        <taxon>Pleioneaceae</taxon>
        <taxon>Pleionea</taxon>
    </lineage>
</organism>
<feature type="domain" description="Bacterial Ig-like" evidence="1">
    <location>
        <begin position="1187"/>
        <end position="1265"/>
    </location>
</feature>
<dbReference type="InterPro" id="IPR013783">
    <property type="entry name" value="Ig-like_fold"/>
</dbReference>
<proteinExistence type="predicted"/>
<dbReference type="Pfam" id="PF19078">
    <property type="entry name" value="Big_12"/>
    <property type="match status" value="10"/>
</dbReference>
<gene>
    <name evidence="2" type="ORF">C8D97_1212</name>
</gene>
<feature type="domain" description="Bacterial Ig-like" evidence="1">
    <location>
        <begin position="510"/>
        <end position="601"/>
    </location>
</feature>
<dbReference type="PANTHER" id="PTHR34677">
    <property type="match status" value="1"/>
</dbReference>
<sequence length="1358" mass="140541">MFYFRVLSLLVIGIVSPVFASTELVFPSNPTLSSNRALWEDVGVINQQSVDVVLRLNTITSGASFAVGTDGDDATFEFDYGTATGTATAEVSLEFYLADTYDINTDVGTSITILPSILFKDVDLTDNEKILLNKSDIAAYSVEAGLVVLTDSTISVTDLTDRLQFTSTQDFTDSLRNALRTDFEPTDSIDITFETDGGLRIFNLDGDIDNDFLLENQTQLDTLAPVEPTVTSILTNEALPTVYGSAEAFASVTVLLAGATYEVVATDVGYWEVNTATLSPISGLFVPNLNGVNEVAVTSFDAAGNTSNDLTTNELTIDTTAPIVTLLALDVVSLLNETNFAVGGTCITGDGQVTVGITGALPAELTVACTANSWAATFDVSAVPDGINQVSVSASQTDLAGNIGGTGVAVTTKDTVSPFIQNVTKPDAINLSSFDLDVDFNETVVGFTPGDMVMTNATLDLVTPINTTTYRLLITPDGNGDIGVSLPDYTVQDLVGNWNVTSFQTTVAYDNQRPAVVIQNAPVATNGSFTATFEFNENVSDFLVADISLTNALASNFVAVDGNTYTATITPVSEGVVSLMINEAVAQDAAGNDNTASSLINVTYDTTTPSVVIQNVPTTTNSSFVATFEFSENITGFDSNDISVTNASVSNFISVDGNTYQATISPAVDGNVTINVAAGVAQDNAGNSNSSASQASTLFDATVPTVSILNAPANTNSTFSVTLEFSENVTGFSQSDIQLVNATATNFIAIDGNTYTADVTPSSEGTVTLNVNASVAQDSAGNNNAAATQVTVNYDTSLPQITYLNIPAVISGEFILEVEFSEAVSGFELSDIQVTNGSASNFSTIDSNSYTAVITPVAEGNLLIDVAASVAQDLSGNDNNVAVQQVIAVDLTQPEVSIENLPAAFNSAVTVTFEFTEAVTGFTVDDITAGNANVSNFIAIDGNTFTALITPVVEGNVSLGVGSSVANDNAGNGNTAAVQVTGNFDTSNPAVSILNVPTNTNGAFTATFEFSENVSGFIGSDISLVNATSSDFTVVDGNTYTALITPTADGMVTLNINASLATDDAGNNNSAAVEVSTQFDTSAPQISFTNLPLQVNGSFVLEVNFSEVVTDFELSDIQLTNASANNFIAVDGDTYTANISPVSEGNVVINIAASIAQDLAGNDNSAATQQSVIVDFSSPSIDLQNVPAIVSGAFTATFEFSEDVNGFVLGDITLGNGTASNFTAVDGNTYTALITPSAEGNVTLDVNASVATDDAGNNNTAATQAVANYDISNPGVVIQNVPADSNAAFTATFEFSEDVNNFVVGDISATNASVSNFSAVDGNTYTATITPTAEGAVTLDVNANVATDDAGNNNTAAT</sequence>
<feature type="domain" description="Bacterial Ig-like" evidence="1">
    <location>
        <begin position="605"/>
        <end position="695"/>
    </location>
</feature>
<feature type="non-terminal residue" evidence="2">
    <location>
        <position position="1358"/>
    </location>
</feature>
<feature type="domain" description="Bacterial Ig-like" evidence="1">
    <location>
        <begin position="890"/>
        <end position="977"/>
    </location>
</feature>
<feature type="domain" description="Bacterial Ig-like" evidence="1">
    <location>
        <begin position="985"/>
        <end position="1073"/>
    </location>
</feature>
<comment type="caution">
    <text evidence="2">The sequence shown here is derived from an EMBL/GenBank/DDBJ whole genome shotgun (WGS) entry which is preliminary data.</text>
</comment>
<dbReference type="EMBL" id="QGGU01000021">
    <property type="protein sequence ID" value="PWK41690.1"/>
    <property type="molecule type" value="Genomic_DNA"/>
</dbReference>
<feature type="domain" description="Bacterial Ig-like" evidence="1">
    <location>
        <begin position="1276"/>
        <end position="1356"/>
    </location>
</feature>
<dbReference type="Gene3D" id="2.60.40.10">
    <property type="entry name" value="Immunoglobulins"/>
    <property type="match status" value="1"/>
</dbReference>
<evidence type="ECO:0000313" key="2">
    <source>
        <dbReference type="EMBL" id="PWK41690.1"/>
    </source>
</evidence>
<accession>A0A316F7E3</accession>
<dbReference type="PANTHER" id="PTHR34677:SF3">
    <property type="entry name" value="BACTERIAL IG-LIKE DOMAIN-CONTAINING PROTEIN"/>
    <property type="match status" value="1"/>
</dbReference>
<reference evidence="2 3" key="1">
    <citation type="submission" date="2018-05" db="EMBL/GenBank/DDBJ databases">
        <title>Genomic Encyclopedia of Type Strains, Phase IV (KMG-IV): sequencing the most valuable type-strain genomes for metagenomic binning, comparative biology and taxonomic classification.</title>
        <authorList>
            <person name="Goeker M."/>
        </authorList>
    </citation>
    <scope>NUCLEOTIDE SEQUENCE [LARGE SCALE GENOMIC DNA]</scope>
    <source>
        <strain evidence="2 3">DSM 25350</strain>
    </source>
</reference>
<protein>
    <recommendedName>
        <fullName evidence="1">Bacterial Ig-like domain-containing protein</fullName>
    </recommendedName>
</protein>
<dbReference type="Proteomes" id="UP000245790">
    <property type="component" value="Unassembled WGS sequence"/>
</dbReference>